<evidence type="ECO:0000256" key="3">
    <source>
        <dbReference type="ARBA" id="ARBA00022729"/>
    </source>
</evidence>
<dbReference type="Gene3D" id="1.25.40.390">
    <property type="match status" value="1"/>
</dbReference>
<evidence type="ECO:0000313" key="9">
    <source>
        <dbReference type="EMBL" id="TYR38057.1"/>
    </source>
</evidence>
<organism evidence="9 10">
    <name type="scientific">Sphingobacterium phlebotomi</name>
    <dbReference type="NCBI Taxonomy" id="2605433"/>
    <lineage>
        <taxon>Bacteria</taxon>
        <taxon>Pseudomonadati</taxon>
        <taxon>Bacteroidota</taxon>
        <taxon>Sphingobacteriia</taxon>
        <taxon>Sphingobacteriales</taxon>
        <taxon>Sphingobacteriaceae</taxon>
        <taxon>Sphingobacterium</taxon>
    </lineage>
</organism>
<evidence type="ECO:0000256" key="1">
    <source>
        <dbReference type="ARBA" id="ARBA00004442"/>
    </source>
</evidence>
<evidence type="ECO:0000256" key="4">
    <source>
        <dbReference type="ARBA" id="ARBA00023136"/>
    </source>
</evidence>
<keyword evidence="5" id="KW-0998">Cell outer membrane</keyword>
<evidence type="ECO:0000256" key="2">
    <source>
        <dbReference type="ARBA" id="ARBA00006275"/>
    </source>
</evidence>
<comment type="subcellular location">
    <subcellularLocation>
        <location evidence="1">Cell outer membrane</location>
    </subcellularLocation>
</comment>
<keyword evidence="4" id="KW-0472">Membrane</keyword>
<dbReference type="Pfam" id="PF07980">
    <property type="entry name" value="SusD_RagB"/>
    <property type="match status" value="1"/>
</dbReference>
<protein>
    <submittedName>
        <fullName evidence="9">RagB/SusD family nutrient uptake outer membrane protein</fullName>
    </submittedName>
</protein>
<feature type="signal peptide" evidence="6">
    <location>
        <begin position="1"/>
        <end position="22"/>
    </location>
</feature>
<dbReference type="InterPro" id="IPR012944">
    <property type="entry name" value="SusD_RagB_dom"/>
</dbReference>
<evidence type="ECO:0000259" key="7">
    <source>
        <dbReference type="Pfam" id="PF07980"/>
    </source>
</evidence>
<name>A0A5D4HBP1_9SPHI</name>
<feature type="chain" id="PRO_5022937455" evidence="6">
    <location>
        <begin position="23"/>
        <end position="499"/>
    </location>
</feature>
<dbReference type="InterPro" id="IPR033985">
    <property type="entry name" value="SusD-like_N"/>
</dbReference>
<evidence type="ECO:0000259" key="8">
    <source>
        <dbReference type="Pfam" id="PF14322"/>
    </source>
</evidence>
<sequence>MKNKSIKLWTIFLLLLSNTSCEKFLDENPDMRTDIDTREKLGQLLVSAYPDRNYFTFAETASDNAEDKSAQLAGHNNEPFISLYNWNVVQETGNGTPTEYWNACYRAIAAANQALVSFETADFGDGALQYKGEALVARAYAAFMLSVFFSEAYDPEGANAGMGIPYPLEPETVTRPLYDRGTVASVYEQIEKDLTVGLPLLRGAFYNVPSYHFTEQAAHAFATRFYLFKGEWDKVIEHAAEIYPDGNFRRRIRQYTGELFPLSYAEHRVEYTKAEKPWNILLANTYSVFQRSAGAGNARYSFGEMVKDYYNGQTVFGAAFRNRFGIYTAPNYTTNKFNEYFHYTNVQSGTGYPYIMSPVLTADEVLLNRAEAYIHQENYAAAIRDLDDFASTRIVDYNASTHGLTIAKAKAYFNITSEGEEVNVDKPAMMEAVLQTRRIAFMQEGIRWMDILRHKLTVRHNFIATDGTETFQTLAPGDPRRVFQIPQDAINAGIPANPR</sequence>
<accession>A0A5D4HBP1</accession>
<feature type="domain" description="RagB/SusD" evidence="7">
    <location>
        <begin position="326"/>
        <end position="460"/>
    </location>
</feature>
<dbReference type="GO" id="GO:0009279">
    <property type="term" value="C:cell outer membrane"/>
    <property type="evidence" value="ECO:0007669"/>
    <property type="project" value="UniProtKB-SubCell"/>
</dbReference>
<dbReference type="InterPro" id="IPR011990">
    <property type="entry name" value="TPR-like_helical_dom_sf"/>
</dbReference>
<keyword evidence="3 6" id="KW-0732">Signal</keyword>
<evidence type="ECO:0000256" key="6">
    <source>
        <dbReference type="SAM" id="SignalP"/>
    </source>
</evidence>
<evidence type="ECO:0000313" key="10">
    <source>
        <dbReference type="Proteomes" id="UP000322362"/>
    </source>
</evidence>
<dbReference type="Proteomes" id="UP000322362">
    <property type="component" value="Unassembled WGS sequence"/>
</dbReference>
<evidence type="ECO:0000256" key="5">
    <source>
        <dbReference type="ARBA" id="ARBA00023237"/>
    </source>
</evidence>
<feature type="domain" description="SusD-like N-terminal" evidence="8">
    <location>
        <begin position="23"/>
        <end position="227"/>
    </location>
</feature>
<gene>
    <name evidence="9" type="ORF">FXV77_01900</name>
</gene>
<reference evidence="9 10" key="1">
    <citation type="submission" date="2019-08" db="EMBL/GenBank/DDBJ databases">
        <title>Phlebobacter frassis gen. nov. sp. nov., a new member of family Sphingobacteriaceae isolated from sand fly rearing media.</title>
        <authorList>
            <person name="Kakumanu M.L."/>
            <person name="Marayati B.F."/>
            <person name="Wada-Katsumata A."/>
            <person name="Wasserberg G."/>
            <person name="Schal C."/>
            <person name="Apperson C.S."/>
            <person name="Ponnusamy L."/>
        </authorList>
    </citation>
    <scope>NUCLEOTIDE SEQUENCE [LARGE SCALE GENOMIC DNA]</scope>
    <source>
        <strain evidence="9 10">SSI9</strain>
    </source>
</reference>
<dbReference type="AlphaFoldDB" id="A0A5D4HBP1"/>
<proteinExistence type="inferred from homology"/>
<dbReference type="Pfam" id="PF14322">
    <property type="entry name" value="SusD-like_3"/>
    <property type="match status" value="1"/>
</dbReference>
<dbReference type="RefSeq" id="WP_148917522.1">
    <property type="nucleotide sequence ID" value="NZ_VTAV01000001.1"/>
</dbReference>
<keyword evidence="10" id="KW-1185">Reference proteome</keyword>
<dbReference type="EMBL" id="VTAV01000001">
    <property type="protein sequence ID" value="TYR38057.1"/>
    <property type="molecule type" value="Genomic_DNA"/>
</dbReference>
<dbReference type="SUPFAM" id="SSF48452">
    <property type="entry name" value="TPR-like"/>
    <property type="match status" value="1"/>
</dbReference>
<comment type="caution">
    <text evidence="9">The sequence shown here is derived from an EMBL/GenBank/DDBJ whole genome shotgun (WGS) entry which is preliminary data.</text>
</comment>
<comment type="similarity">
    <text evidence="2">Belongs to the SusD family.</text>
</comment>